<dbReference type="RefSeq" id="WP_277272516.1">
    <property type="nucleotide sequence ID" value="NZ_DYXE01000089.1"/>
</dbReference>
<feature type="compositionally biased region" description="Polar residues" evidence="1">
    <location>
        <begin position="35"/>
        <end position="45"/>
    </location>
</feature>
<evidence type="ECO:0000256" key="1">
    <source>
        <dbReference type="SAM" id="MobiDB-lite"/>
    </source>
</evidence>
<keyword evidence="2" id="KW-0472">Membrane</keyword>
<dbReference type="Proteomes" id="UP000813420">
    <property type="component" value="Unassembled WGS sequence"/>
</dbReference>
<evidence type="ECO:0000313" key="3">
    <source>
        <dbReference type="EMBL" id="HJH50860.1"/>
    </source>
</evidence>
<dbReference type="AlphaFoldDB" id="A0A9D2VZY3"/>
<keyword evidence="2" id="KW-1133">Transmembrane helix</keyword>
<organism evidence="3 4">
    <name type="scientific">Merdimonas faecis</name>
    <dbReference type="NCBI Taxonomy" id="1653435"/>
    <lineage>
        <taxon>Bacteria</taxon>
        <taxon>Bacillati</taxon>
        <taxon>Bacillota</taxon>
        <taxon>Clostridia</taxon>
        <taxon>Lachnospirales</taxon>
        <taxon>Lachnospiraceae</taxon>
        <taxon>Merdimonas</taxon>
    </lineage>
</organism>
<dbReference type="EMBL" id="DYXE01000089">
    <property type="protein sequence ID" value="HJH50860.1"/>
    <property type="molecule type" value="Genomic_DNA"/>
</dbReference>
<comment type="caution">
    <text evidence="3">The sequence shown here is derived from an EMBL/GenBank/DDBJ whole genome shotgun (WGS) entry which is preliminary data.</text>
</comment>
<reference evidence="3" key="1">
    <citation type="journal article" date="2021" name="PeerJ">
        <title>Extensive microbial diversity within the chicken gut microbiome revealed by metagenomics and culture.</title>
        <authorList>
            <person name="Gilroy R."/>
            <person name="Ravi A."/>
            <person name="Getino M."/>
            <person name="Pursley I."/>
            <person name="Horton D.L."/>
            <person name="Alikhan N.F."/>
            <person name="Baker D."/>
            <person name="Gharbi K."/>
            <person name="Hall N."/>
            <person name="Watson M."/>
            <person name="Adriaenssens E.M."/>
            <person name="Foster-Nyarko E."/>
            <person name="Jarju S."/>
            <person name="Secka A."/>
            <person name="Antonio M."/>
            <person name="Oren A."/>
            <person name="Chaudhuri R.R."/>
            <person name="La Ragione R."/>
            <person name="Hildebrand F."/>
            <person name="Pallen M.J."/>
        </authorList>
    </citation>
    <scope>NUCLEOTIDE SEQUENCE</scope>
    <source>
        <strain evidence="3">USAMLcec4-12693</strain>
    </source>
</reference>
<name>A0A9D2VZY3_9FIRM</name>
<feature type="region of interest" description="Disordered" evidence="1">
    <location>
        <begin position="35"/>
        <end position="94"/>
    </location>
</feature>
<feature type="transmembrane region" description="Helical" evidence="2">
    <location>
        <begin position="101"/>
        <end position="120"/>
    </location>
</feature>
<feature type="compositionally biased region" description="Basic and acidic residues" evidence="1">
    <location>
        <begin position="47"/>
        <end position="59"/>
    </location>
</feature>
<evidence type="ECO:0000313" key="4">
    <source>
        <dbReference type="Proteomes" id="UP000813420"/>
    </source>
</evidence>
<reference evidence="3" key="2">
    <citation type="submission" date="2021-09" db="EMBL/GenBank/DDBJ databases">
        <authorList>
            <person name="Gilroy R."/>
        </authorList>
    </citation>
    <scope>NUCLEOTIDE SEQUENCE</scope>
    <source>
        <strain evidence="3">USAMLcec4-12693</strain>
    </source>
</reference>
<gene>
    <name evidence="3" type="ORF">K8V39_11455</name>
</gene>
<accession>A0A9D2VZY3</accession>
<evidence type="ECO:0000256" key="2">
    <source>
        <dbReference type="SAM" id="Phobius"/>
    </source>
</evidence>
<sequence>MFGKRCTLCGGKLDSHGVCKECGLDNNKNDKNYRVNQSSCDNQPLTHVHEEKHRTEPVRQTRPQPARPVQQTPAQGPAPGARQPQKVTRRTRAERVRRKRGCMIVIIVIVLGIALLNTLGEVIPGIFDRLENGDENLSGSYLNEEDPYANVTREIPAEGEEAQYELDSGTYIVGVHIPEGLYQAETADDFDVVSVHDYDEDIYLYEYKGKEGGNYLDDLRLYQGAEVEIDTESPVTLSTDNAQTNTMKGEDNPLTEEVIITGEQTAGTDFEPGVYDFEITQGTGEIRVQIMYPDGEYQGEIYREVSLYLGEDTSTGKIYRNFVLPEKAVIYCEDSGIEILLTPSERIQSQDYFSFYESYY</sequence>
<keyword evidence="2" id="KW-0812">Transmembrane</keyword>
<feature type="compositionally biased region" description="Low complexity" evidence="1">
    <location>
        <begin position="68"/>
        <end position="86"/>
    </location>
</feature>
<protein>
    <submittedName>
        <fullName evidence="3">Uncharacterized protein</fullName>
    </submittedName>
</protein>
<proteinExistence type="predicted"/>